<comment type="caution">
    <text evidence="1">The sequence shown here is derived from an EMBL/GenBank/DDBJ whole genome shotgun (WGS) entry which is preliminary data.</text>
</comment>
<evidence type="ECO:0000313" key="1">
    <source>
        <dbReference type="EMBL" id="KAK5877746.1"/>
    </source>
</evidence>
<evidence type="ECO:0000313" key="2">
    <source>
        <dbReference type="Proteomes" id="UP001335648"/>
    </source>
</evidence>
<organism evidence="1 2">
    <name type="scientific">Champsocephalus esox</name>
    <name type="common">pike icefish</name>
    <dbReference type="NCBI Taxonomy" id="159716"/>
    <lineage>
        <taxon>Eukaryota</taxon>
        <taxon>Metazoa</taxon>
        <taxon>Chordata</taxon>
        <taxon>Craniata</taxon>
        <taxon>Vertebrata</taxon>
        <taxon>Euteleostomi</taxon>
        <taxon>Actinopterygii</taxon>
        <taxon>Neopterygii</taxon>
        <taxon>Teleostei</taxon>
        <taxon>Neoteleostei</taxon>
        <taxon>Acanthomorphata</taxon>
        <taxon>Eupercaria</taxon>
        <taxon>Perciformes</taxon>
        <taxon>Notothenioidei</taxon>
        <taxon>Channichthyidae</taxon>
        <taxon>Champsocephalus</taxon>
    </lineage>
</organism>
<protein>
    <submittedName>
        <fullName evidence="1">Uncharacterized protein</fullName>
    </submittedName>
</protein>
<accession>A0AAN8GEP4</accession>
<sequence length="66" mass="7488">MLYFDTLMSDPLRAPGLRLCYSSEGSHESLHPEATVDYMMGTRYNPSEAYPPMQLTPISPPLMEHL</sequence>
<dbReference type="Proteomes" id="UP001335648">
    <property type="component" value="Unassembled WGS sequence"/>
</dbReference>
<gene>
    <name evidence="1" type="ORF">CesoFtcFv8_025223</name>
</gene>
<dbReference type="EMBL" id="JAULUE010002066">
    <property type="protein sequence ID" value="KAK5877746.1"/>
    <property type="molecule type" value="Genomic_DNA"/>
</dbReference>
<name>A0AAN8GEP4_9TELE</name>
<proteinExistence type="predicted"/>
<dbReference type="AlphaFoldDB" id="A0AAN8GEP4"/>
<reference evidence="1 2" key="1">
    <citation type="journal article" date="2023" name="Mol. Biol. Evol.">
        <title>Genomics of Secondarily Temperate Adaptation in the Only Non-Antarctic Icefish.</title>
        <authorList>
            <person name="Rivera-Colon A.G."/>
            <person name="Rayamajhi N."/>
            <person name="Minhas B.F."/>
            <person name="Madrigal G."/>
            <person name="Bilyk K.T."/>
            <person name="Yoon V."/>
            <person name="Hune M."/>
            <person name="Gregory S."/>
            <person name="Cheng C.H.C."/>
            <person name="Catchen J.M."/>
        </authorList>
    </citation>
    <scope>NUCLEOTIDE SEQUENCE [LARGE SCALE GENOMIC DNA]</scope>
    <source>
        <strain evidence="1">JC2023a</strain>
    </source>
</reference>
<keyword evidence="2" id="KW-1185">Reference proteome</keyword>